<dbReference type="Proteomes" id="UP000250369">
    <property type="component" value="Unassembled WGS sequence"/>
</dbReference>
<dbReference type="Pfam" id="PF13377">
    <property type="entry name" value="Peripla_BP_3"/>
    <property type="match status" value="1"/>
</dbReference>
<dbReference type="InterPro" id="IPR000843">
    <property type="entry name" value="HTH_LacI"/>
</dbReference>
<evidence type="ECO:0000256" key="3">
    <source>
        <dbReference type="ARBA" id="ARBA00023163"/>
    </source>
</evidence>
<name>A0A329MT05_9BACL</name>
<keyword evidence="6" id="KW-1185">Reference proteome</keyword>
<dbReference type="Gene3D" id="1.10.260.40">
    <property type="entry name" value="lambda repressor-like DNA-binding domains"/>
    <property type="match status" value="1"/>
</dbReference>
<keyword evidence="2" id="KW-0238">DNA-binding</keyword>
<dbReference type="InterPro" id="IPR046335">
    <property type="entry name" value="LacI/GalR-like_sensor"/>
</dbReference>
<feature type="domain" description="HTH lacI-type" evidence="4">
    <location>
        <begin position="2"/>
        <end position="56"/>
    </location>
</feature>
<evidence type="ECO:0000256" key="1">
    <source>
        <dbReference type="ARBA" id="ARBA00023015"/>
    </source>
</evidence>
<dbReference type="PROSITE" id="PS50932">
    <property type="entry name" value="HTH_LACI_2"/>
    <property type="match status" value="1"/>
</dbReference>
<dbReference type="CDD" id="cd06267">
    <property type="entry name" value="PBP1_LacI_sugar_binding-like"/>
    <property type="match status" value="1"/>
</dbReference>
<protein>
    <submittedName>
        <fullName evidence="5">LacI family transcriptional regulator</fullName>
    </submittedName>
</protein>
<dbReference type="InterPro" id="IPR028082">
    <property type="entry name" value="Peripla_BP_I"/>
</dbReference>
<dbReference type="OrthoDB" id="9788209at2"/>
<comment type="caution">
    <text evidence="5">The sequence shown here is derived from an EMBL/GenBank/DDBJ whole genome shotgun (WGS) entry which is preliminary data.</text>
</comment>
<dbReference type="Gene3D" id="3.40.50.2300">
    <property type="match status" value="2"/>
</dbReference>
<dbReference type="GO" id="GO:0000976">
    <property type="term" value="F:transcription cis-regulatory region binding"/>
    <property type="evidence" value="ECO:0007669"/>
    <property type="project" value="TreeGrafter"/>
</dbReference>
<evidence type="ECO:0000313" key="5">
    <source>
        <dbReference type="EMBL" id="RAV22428.1"/>
    </source>
</evidence>
<dbReference type="SMART" id="SM00354">
    <property type="entry name" value="HTH_LACI"/>
    <property type="match status" value="1"/>
</dbReference>
<dbReference type="CDD" id="cd01392">
    <property type="entry name" value="HTH_LacI"/>
    <property type="match status" value="1"/>
</dbReference>
<evidence type="ECO:0000259" key="4">
    <source>
        <dbReference type="PROSITE" id="PS50932"/>
    </source>
</evidence>
<sequence length="333" mass="36788">MVTRDDVAKRAGVSVAVVSYVMNNKNNVKETTRQKVLQAIEELGYNPNQTARSLKTKKTGQFGVLFNSLGNPFETGISLGLEERARQTGQSLIFQTYIPSEEDKLRTIFMGRTDGLLLMGQSLKPETLVYFGKIGIPVYSITTPAKAHSSVRCIDIDWREAMFKLIEHLKSLGHTRIGFMAHSSLEHHLHVRFVHFLKAMEAHGLDFHQNDLLHGGGQLEMAYANMTKLLQKSRELPFTAIVGANDLMGIGMLSACKDSGLSVPRDLSVAACENILMASHTTPGLTTLHYPRREIGFKAFDMIMQEAGSGGKAADYTMGCELIVRLSTGEARK</sequence>
<dbReference type="Pfam" id="PF00356">
    <property type="entry name" value="LacI"/>
    <property type="match status" value="1"/>
</dbReference>
<evidence type="ECO:0000256" key="2">
    <source>
        <dbReference type="ARBA" id="ARBA00023125"/>
    </source>
</evidence>
<keyword evidence="1" id="KW-0805">Transcription regulation</keyword>
<dbReference type="SUPFAM" id="SSF47413">
    <property type="entry name" value="lambda repressor-like DNA-binding domains"/>
    <property type="match status" value="1"/>
</dbReference>
<dbReference type="RefSeq" id="WP_113029835.1">
    <property type="nucleotide sequence ID" value="NZ_QMFB01000002.1"/>
</dbReference>
<proteinExistence type="predicted"/>
<dbReference type="InterPro" id="IPR010982">
    <property type="entry name" value="Lambda_DNA-bd_dom_sf"/>
</dbReference>
<dbReference type="AlphaFoldDB" id="A0A329MT05"/>
<keyword evidence="3" id="KW-0804">Transcription</keyword>
<evidence type="ECO:0000313" key="6">
    <source>
        <dbReference type="Proteomes" id="UP000250369"/>
    </source>
</evidence>
<dbReference type="GO" id="GO:0003700">
    <property type="term" value="F:DNA-binding transcription factor activity"/>
    <property type="evidence" value="ECO:0007669"/>
    <property type="project" value="TreeGrafter"/>
</dbReference>
<accession>A0A329MT05</accession>
<dbReference type="PANTHER" id="PTHR30146">
    <property type="entry name" value="LACI-RELATED TRANSCRIPTIONAL REPRESSOR"/>
    <property type="match status" value="1"/>
</dbReference>
<organism evidence="5 6">
    <name type="scientific">Paenibacillus contaminans</name>
    <dbReference type="NCBI Taxonomy" id="450362"/>
    <lineage>
        <taxon>Bacteria</taxon>
        <taxon>Bacillati</taxon>
        <taxon>Bacillota</taxon>
        <taxon>Bacilli</taxon>
        <taxon>Bacillales</taxon>
        <taxon>Paenibacillaceae</taxon>
        <taxon>Paenibacillus</taxon>
    </lineage>
</organism>
<dbReference type="EMBL" id="QMFB01000002">
    <property type="protein sequence ID" value="RAV22428.1"/>
    <property type="molecule type" value="Genomic_DNA"/>
</dbReference>
<dbReference type="PANTHER" id="PTHR30146:SF109">
    <property type="entry name" value="HTH-TYPE TRANSCRIPTIONAL REGULATOR GALS"/>
    <property type="match status" value="1"/>
</dbReference>
<reference evidence="5 6" key="1">
    <citation type="journal article" date="2009" name="Int. J. Syst. Evol. Microbiol.">
        <title>Paenibacillus contaminans sp. nov., isolated from a contaminated laboratory plate.</title>
        <authorList>
            <person name="Chou J.H."/>
            <person name="Lee J.H."/>
            <person name="Lin M.C."/>
            <person name="Chang P.S."/>
            <person name="Arun A.B."/>
            <person name="Young C.C."/>
            <person name="Chen W.M."/>
        </authorList>
    </citation>
    <scope>NUCLEOTIDE SEQUENCE [LARGE SCALE GENOMIC DNA]</scope>
    <source>
        <strain evidence="5 6">CKOBP-6</strain>
    </source>
</reference>
<dbReference type="SUPFAM" id="SSF53822">
    <property type="entry name" value="Periplasmic binding protein-like I"/>
    <property type="match status" value="1"/>
</dbReference>
<gene>
    <name evidence="5" type="ORF">DQG23_05675</name>
</gene>